<keyword evidence="5" id="KW-0804">Transcription</keyword>
<dbReference type="GO" id="GO:0003677">
    <property type="term" value="F:DNA binding"/>
    <property type="evidence" value="ECO:0007669"/>
    <property type="project" value="UniProtKB-KW"/>
</dbReference>
<evidence type="ECO:0000256" key="2">
    <source>
        <dbReference type="ARBA" id="ARBA00023015"/>
    </source>
</evidence>
<dbReference type="SUPFAM" id="SSF88659">
    <property type="entry name" value="Sigma3 and sigma4 domains of RNA polymerase sigma factors"/>
    <property type="match status" value="1"/>
</dbReference>
<dbReference type="PANTHER" id="PTHR43133">
    <property type="entry name" value="RNA POLYMERASE ECF-TYPE SIGMA FACTO"/>
    <property type="match status" value="1"/>
</dbReference>
<dbReference type="AlphaFoldDB" id="A0A511AER2"/>
<evidence type="ECO:0000313" key="9">
    <source>
        <dbReference type="Proteomes" id="UP000321225"/>
    </source>
</evidence>
<evidence type="ECO:0000256" key="3">
    <source>
        <dbReference type="ARBA" id="ARBA00023082"/>
    </source>
</evidence>
<dbReference type="InterPro" id="IPR013249">
    <property type="entry name" value="RNA_pol_sigma70_r4_t2"/>
</dbReference>
<dbReference type="OrthoDB" id="3747638at2"/>
<dbReference type="GO" id="GO:0006352">
    <property type="term" value="P:DNA-templated transcription initiation"/>
    <property type="evidence" value="ECO:0007669"/>
    <property type="project" value="InterPro"/>
</dbReference>
<feature type="domain" description="RNA polymerase sigma-70 region 2" evidence="6">
    <location>
        <begin position="25"/>
        <end position="90"/>
    </location>
</feature>
<evidence type="ECO:0000313" key="8">
    <source>
        <dbReference type="EMBL" id="GEK86644.1"/>
    </source>
</evidence>
<keyword evidence="3" id="KW-0731">Sigma factor</keyword>
<organism evidence="8 9">
    <name type="scientific">Microbacterium aerolatum</name>
    <dbReference type="NCBI Taxonomy" id="153731"/>
    <lineage>
        <taxon>Bacteria</taxon>
        <taxon>Bacillati</taxon>
        <taxon>Actinomycetota</taxon>
        <taxon>Actinomycetes</taxon>
        <taxon>Micrococcales</taxon>
        <taxon>Microbacteriaceae</taxon>
        <taxon>Microbacterium</taxon>
    </lineage>
</organism>
<dbReference type="Gene3D" id="1.10.1740.10">
    <property type="match status" value="1"/>
</dbReference>
<gene>
    <name evidence="8" type="primary">sigW</name>
    <name evidence="8" type="ORF">MAE01_18200</name>
</gene>
<dbReference type="RefSeq" id="WP_147039245.1">
    <property type="nucleotide sequence ID" value="NZ_BJUW01000007.1"/>
</dbReference>
<dbReference type="Pfam" id="PF04542">
    <property type="entry name" value="Sigma70_r2"/>
    <property type="match status" value="1"/>
</dbReference>
<dbReference type="InterPro" id="IPR013324">
    <property type="entry name" value="RNA_pol_sigma_r3/r4-like"/>
</dbReference>
<evidence type="ECO:0000259" key="7">
    <source>
        <dbReference type="Pfam" id="PF08281"/>
    </source>
</evidence>
<evidence type="ECO:0000256" key="1">
    <source>
        <dbReference type="ARBA" id="ARBA00010641"/>
    </source>
</evidence>
<dbReference type="InterPro" id="IPR013325">
    <property type="entry name" value="RNA_pol_sigma_r2"/>
</dbReference>
<dbReference type="SUPFAM" id="SSF88946">
    <property type="entry name" value="Sigma2 domain of RNA polymerase sigma factors"/>
    <property type="match status" value="1"/>
</dbReference>
<evidence type="ECO:0000256" key="4">
    <source>
        <dbReference type="ARBA" id="ARBA00023125"/>
    </source>
</evidence>
<keyword evidence="8" id="KW-0240">DNA-directed RNA polymerase</keyword>
<reference evidence="8 9" key="1">
    <citation type="submission" date="2019-07" db="EMBL/GenBank/DDBJ databases">
        <title>Whole genome shotgun sequence of Microbacterium aerolatum NBRC 103071.</title>
        <authorList>
            <person name="Hosoyama A."/>
            <person name="Uohara A."/>
            <person name="Ohji S."/>
            <person name="Ichikawa N."/>
        </authorList>
    </citation>
    <scope>NUCLEOTIDE SEQUENCE [LARGE SCALE GENOMIC DNA]</scope>
    <source>
        <strain evidence="8 9">NBRC 103071</strain>
    </source>
</reference>
<feature type="domain" description="RNA polymerase sigma factor 70 region 4 type 2" evidence="7">
    <location>
        <begin position="125"/>
        <end position="176"/>
    </location>
</feature>
<dbReference type="InterPro" id="IPR007627">
    <property type="entry name" value="RNA_pol_sigma70_r2"/>
</dbReference>
<sequence length="197" mass="21811">MSDKSDESATWERARAGSGEAYAELFRRHRDAVFRRATALVERAQDAEDATAVAFFELWRKRRSVLLVDGTVLPWLLVTVTNTARNQRRSGIRYRRLLAALPRAEARDAEHEAIAALETRALGIRLRDALSVLDPKDAALLTLTAVDGLTVADAAPLIGLKAGAARTRLMRARRRLQHDLTSTTPHVIPLLAEGERA</sequence>
<dbReference type="NCBIfam" id="TIGR02937">
    <property type="entry name" value="sigma70-ECF"/>
    <property type="match status" value="1"/>
</dbReference>
<dbReference type="EMBL" id="BJUW01000007">
    <property type="protein sequence ID" value="GEK86644.1"/>
    <property type="molecule type" value="Genomic_DNA"/>
</dbReference>
<dbReference type="InterPro" id="IPR014284">
    <property type="entry name" value="RNA_pol_sigma-70_dom"/>
</dbReference>
<dbReference type="GO" id="GO:0000428">
    <property type="term" value="C:DNA-directed RNA polymerase complex"/>
    <property type="evidence" value="ECO:0007669"/>
    <property type="project" value="UniProtKB-KW"/>
</dbReference>
<dbReference type="PANTHER" id="PTHR43133:SF8">
    <property type="entry name" value="RNA POLYMERASE SIGMA FACTOR HI_1459-RELATED"/>
    <property type="match status" value="1"/>
</dbReference>
<dbReference type="InterPro" id="IPR039425">
    <property type="entry name" value="RNA_pol_sigma-70-like"/>
</dbReference>
<comment type="caution">
    <text evidence="8">The sequence shown here is derived from an EMBL/GenBank/DDBJ whole genome shotgun (WGS) entry which is preliminary data.</text>
</comment>
<comment type="similarity">
    <text evidence="1">Belongs to the sigma-70 factor family. ECF subfamily.</text>
</comment>
<dbReference type="Pfam" id="PF08281">
    <property type="entry name" value="Sigma70_r4_2"/>
    <property type="match status" value="1"/>
</dbReference>
<keyword evidence="9" id="KW-1185">Reference proteome</keyword>
<dbReference type="Gene3D" id="1.10.10.10">
    <property type="entry name" value="Winged helix-like DNA-binding domain superfamily/Winged helix DNA-binding domain"/>
    <property type="match status" value="1"/>
</dbReference>
<keyword evidence="4" id="KW-0238">DNA-binding</keyword>
<dbReference type="InterPro" id="IPR036388">
    <property type="entry name" value="WH-like_DNA-bd_sf"/>
</dbReference>
<name>A0A511AER2_9MICO</name>
<protein>
    <submittedName>
        <fullName evidence="8">DNA-directed RNA polymerase sigma-70 factor</fullName>
    </submittedName>
</protein>
<keyword evidence="2" id="KW-0805">Transcription regulation</keyword>
<dbReference type="Proteomes" id="UP000321225">
    <property type="component" value="Unassembled WGS sequence"/>
</dbReference>
<proteinExistence type="inferred from homology"/>
<dbReference type="GO" id="GO:0016987">
    <property type="term" value="F:sigma factor activity"/>
    <property type="evidence" value="ECO:0007669"/>
    <property type="project" value="UniProtKB-KW"/>
</dbReference>
<evidence type="ECO:0000256" key="5">
    <source>
        <dbReference type="ARBA" id="ARBA00023163"/>
    </source>
</evidence>
<accession>A0A511AER2</accession>
<evidence type="ECO:0000259" key="6">
    <source>
        <dbReference type="Pfam" id="PF04542"/>
    </source>
</evidence>